<evidence type="ECO:0000256" key="1">
    <source>
        <dbReference type="SAM" id="Phobius"/>
    </source>
</evidence>
<keyword evidence="1" id="KW-1133">Transmembrane helix</keyword>
<keyword evidence="1" id="KW-0472">Membrane</keyword>
<feature type="transmembrane region" description="Helical" evidence="1">
    <location>
        <begin position="53"/>
        <end position="72"/>
    </location>
</feature>
<dbReference type="Proteomes" id="UP000001826">
    <property type="component" value="Chromosome"/>
</dbReference>
<accession>Q8TW62</accession>
<evidence type="ECO:0000313" key="3">
    <source>
        <dbReference type="Proteomes" id="UP000001826"/>
    </source>
</evidence>
<dbReference type="HOGENOM" id="CLU_1302634_0_0_2"/>
<feature type="transmembrane region" description="Helical" evidence="1">
    <location>
        <begin position="20"/>
        <end position="41"/>
    </location>
</feature>
<dbReference type="PaxDb" id="190192-MK1174"/>
<dbReference type="AlphaFoldDB" id="Q8TW62"/>
<sequence length="211" mass="23868">MELHERHLAPSTTGPVTLYGVPIPVLIAMPFYLAAVGRGVLALKWAWRAGNTVRTASIVASFAVLTLLYLSVPTVTVAAITLLVSTVLFYLFNTFIPRYDRFYVEYRRRWGYDEAPKHEVLELARECRLDVLPPALKLLNGTAYLAAYNERDNPNGWDPIDRFHRLLLAFEEGSWKGGYVGPNAWRIVRGVAELSLDHPEVELARRLEEGE</sequence>
<name>Q8TW62_METKA</name>
<dbReference type="EnsemblBacteria" id="AAM02387">
    <property type="protein sequence ID" value="AAM02387"/>
    <property type="gene ID" value="MK1174"/>
</dbReference>
<dbReference type="EMBL" id="AE009439">
    <property type="protein sequence ID" value="AAM02387.1"/>
    <property type="molecule type" value="Genomic_DNA"/>
</dbReference>
<reference evidence="2 3" key="1">
    <citation type="journal article" date="2002" name="Proc. Natl. Acad. Sci. U.S.A.">
        <title>The complete genome of hyperthermophile Methanopyrus kandleri AV19 and monophyly of archaeal methanogens.</title>
        <authorList>
            <person name="Slesarev A.I."/>
            <person name="Mezhevaya K.V."/>
            <person name="Makarova K.S."/>
            <person name="Polushin N.N."/>
            <person name="Shcherbinina O.V."/>
            <person name="Shakhova V.V."/>
            <person name="Belova G.I."/>
            <person name="Aravind L."/>
            <person name="Natale D.A."/>
            <person name="Rogozin I.B."/>
            <person name="Tatusov R.L."/>
            <person name="Wolf Y.I."/>
            <person name="Stetter K.O."/>
            <person name="Malykh A.G."/>
            <person name="Koonin E.V."/>
            <person name="Kozyavkin S.A."/>
        </authorList>
    </citation>
    <scope>NUCLEOTIDE SEQUENCE [LARGE SCALE GENOMIC DNA]</scope>
    <source>
        <strain evidence="3">AV19 / DSM 6324 / JCM 9639 / NBRC 100938</strain>
    </source>
</reference>
<organism evidence="2 3">
    <name type="scientific">Methanopyrus kandleri (strain AV19 / DSM 6324 / JCM 9639 / NBRC 100938)</name>
    <dbReference type="NCBI Taxonomy" id="190192"/>
    <lineage>
        <taxon>Archaea</taxon>
        <taxon>Methanobacteriati</taxon>
        <taxon>Methanobacteriota</taxon>
        <taxon>Methanomada group</taxon>
        <taxon>Methanopyri</taxon>
        <taxon>Methanopyrales</taxon>
        <taxon>Methanopyraceae</taxon>
        <taxon>Methanopyrus</taxon>
    </lineage>
</organism>
<dbReference type="KEGG" id="mka:MK1174"/>
<evidence type="ECO:0000313" key="2">
    <source>
        <dbReference type="EMBL" id="AAM02387.1"/>
    </source>
</evidence>
<keyword evidence="3" id="KW-1185">Reference proteome</keyword>
<feature type="transmembrane region" description="Helical" evidence="1">
    <location>
        <begin position="78"/>
        <end position="99"/>
    </location>
</feature>
<proteinExistence type="predicted"/>
<keyword evidence="1" id="KW-0812">Transmembrane</keyword>
<gene>
    <name evidence="2" type="ordered locus">MK1174</name>
</gene>
<dbReference type="InParanoid" id="Q8TW62"/>
<protein>
    <submittedName>
        <fullName evidence="2">Predicted membrane protein</fullName>
    </submittedName>
</protein>